<reference evidence="1 2" key="1">
    <citation type="submission" date="2013-07" db="EMBL/GenBank/DDBJ databases">
        <authorList>
            <person name="Weinstock G."/>
            <person name="Sodergren E."/>
            <person name="Wylie T."/>
            <person name="Fulton L."/>
            <person name="Fulton R."/>
            <person name="Fronick C."/>
            <person name="O'Laughlin M."/>
            <person name="Godfrey J."/>
            <person name="Miner T."/>
            <person name="Herter B."/>
            <person name="Appelbaum E."/>
            <person name="Cordes M."/>
            <person name="Lek S."/>
            <person name="Wollam A."/>
            <person name="Pepin K.H."/>
            <person name="Palsikar V.B."/>
            <person name="Mitreva M."/>
            <person name="Wilson R.K."/>
        </authorList>
    </citation>
    <scope>NUCLEOTIDE SEQUENCE [LARGE SCALE GENOMIC DNA]</scope>
    <source>
        <strain evidence="1 2">ATCC 14940</strain>
    </source>
</reference>
<dbReference type="AlphaFoldDB" id="A0ABC9U1C4"/>
<comment type="caution">
    <text evidence="1">The sequence shown here is derived from an EMBL/GenBank/DDBJ whole genome shotgun (WGS) entry which is preliminary data.</text>
</comment>
<dbReference type="EMBL" id="AWSU01000085">
    <property type="protein sequence ID" value="ERI79191.1"/>
    <property type="molecule type" value="Genomic_DNA"/>
</dbReference>
<evidence type="ECO:0000313" key="1">
    <source>
        <dbReference type="EMBL" id="ERI79191.1"/>
    </source>
</evidence>
<sequence>MNYKTMTENREPAVGRIPFVRLSMNHYWNRPYLTDKRIYGFC</sequence>
<name>A0ABC9U1C4_CLOSY</name>
<evidence type="ECO:0000313" key="2">
    <source>
        <dbReference type="Proteomes" id="UP000016491"/>
    </source>
</evidence>
<dbReference type="Proteomes" id="UP000016491">
    <property type="component" value="Unassembled WGS sequence"/>
</dbReference>
<proteinExistence type="predicted"/>
<accession>A0ABC9U1C4</accession>
<organism evidence="1 2">
    <name type="scientific">[Clostridium] symbiosum ATCC 14940</name>
    <dbReference type="NCBI Taxonomy" id="411472"/>
    <lineage>
        <taxon>Bacteria</taxon>
        <taxon>Bacillati</taxon>
        <taxon>Bacillota</taxon>
        <taxon>Clostridia</taxon>
        <taxon>Lachnospirales</taxon>
        <taxon>Lachnospiraceae</taxon>
        <taxon>Otoolea</taxon>
    </lineage>
</organism>
<protein>
    <submittedName>
        <fullName evidence="1">Uncharacterized protein</fullName>
    </submittedName>
</protein>
<gene>
    <name evidence="1" type="ORF">CLOSYM_01061</name>
</gene>